<feature type="region of interest" description="Disordered" evidence="1">
    <location>
        <begin position="39"/>
        <end position="60"/>
    </location>
</feature>
<evidence type="ECO:0000259" key="3">
    <source>
        <dbReference type="SMART" id="SM00460"/>
    </source>
</evidence>
<reference evidence="4 9" key="2">
    <citation type="submission" date="2016-04" db="EMBL/GenBank/DDBJ databases">
        <title>Complete genome sequence of Thermococcus thioreducens type strain OGL-20P.</title>
        <authorList>
            <person name="Oger P.M."/>
        </authorList>
    </citation>
    <scope>NUCLEOTIDE SEQUENCE [LARGE SCALE GENOMIC DNA]</scope>
    <source>
        <strain evidence="4 9">OGL-20P</strain>
    </source>
</reference>
<reference evidence="5 7" key="1">
    <citation type="submission" date="2015-08" db="EMBL/GenBank/DDBJ databases">
        <title>Thermococcus thioreducens DSM 14981 genome sequencing.</title>
        <authorList>
            <person name="Hong S.-J."/>
            <person name="Kim M.-C."/>
            <person name="Shin J.-H."/>
        </authorList>
    </citation>
    <scope>NUCLEOTIDE SEQUENCE [LARGE SCALE GENOMIC DNA]</scope>
    <source>
        <strain evidence="5 7">DSM 14981</strain>
    </source>
</reference>
<dbReference type="SUPFAM" id="SSF49464">
    <property type="entry name" value="Carboxypeptidase regulatory domain-like"/>
    <property type="match status" value="1"/>
</dbReference>
<evidence type="ECO:0000313" key="4">
    <source>
        <dbReference type="EMBL" id="ASJ13265.1"/>
    </source>
</evidence>
<keyword evidence="9" id="KW-1185">Reference proteome</keyword>
<proteinExistence type="predicted"/>
<protein>
    <submittedName>
        <fullName evidence="6">Transglutaminase-like superfamily protein</fullName>
    </submittedName>
</protein>
<evidence type="ECO:0000313" key="9">
    <source>
        <dbReference type="Proteomes" id="UP000250136"/>
    </source>
</evidence>
<evidence type="ECO:0000313" key="5">
    <source>
        <dbReference type="EMBL" id="KQH83320.1"/>
    </source>
</evidence>
<dbReference type="InterPro" id="IPR008969">
    <property type="entry name" value="CarboxyPept-like_regulatory"/>
</dbReference>
<dbReference type="PATRIC" id="fig|277988.4.peg.262"/>
<reference evidence="6 8" key="3">
    <citation type="submission" date="2016-10" db="EMBL/GenBank/DDBJ databases">
        <authorList>
            <person name="de Groot N.N."/>
        </authorList>
    </citation>
    <scope>NUCLEOTIDE SEQUENCE [LARGE SCALE GENOMIC DNA]</scope>
    <source>
        <strain evidence="6 8">OGL-20</strain>
    </source>
</reference>
<evidence type="ECO:0000256" key="2">
    <source>
        <dbReference type="SAM" id="Phobius"/>
    </source>
</evidence>
<dbReference type="GeneID" id="33334838"/>
<organism evidence="5 7">
    <name type="scientific">Thermococcus thioreducens</name>
    <dbReference type="NCBI Taxonomy" id="277988"/>
    <lineage>
        <taxon>Archaea</taxon>
        <taxon>Methanobacteriati</taxon>
        <taxon>Methanobacteriota</taxon>
        <taxon>Thermococci</taxon>
        <taxon>Thermococcales</taxon>
        <taxon>Thermococcaceae</taxon>
        <taxon>Thermococcus</taxon>
    </lineage>
</organism>
<dbReference type="InterPro" id="IPR052901">
    <property type="entry name" value="Bact_TGase-like"/>
</dbReference>
<dbReference type="PANTHER" id="PTHR42736:SF1">
    <property type="entry name" value="PROTEIN-GLUTAMINE GAMMA-GLUTAMYLTRANSFERASE"/>
    <property type="match status" value="1"/>
</dbReference>
<evidence type="ECO:0000256" key="1">
    <source>
        <dbReference type="SAM" id="MobiDB-lite"/>
    </source>
</evidence>
<dbReference type="OrthoDB" id="18481at2157"/>
<sequence length="1075" mass="118069">MARRKYVSFLTLTLLSFLLTSVVLGPALIEAPPETKSIEDILSPKLPPGNETNETGPPAEVPVSPRFVLLVTGAAHTHYLRLNVYTDYVDGGWLTRNATKIPSNVLAPPEIKVPHHSERDRITVVSFLPIRGNLFTSLYTTRVDGAGAEAIPEYNLFMTPLNVTTYSFSAVSYTFEWPYLVNLTAGNQTEYLEAPNNTELKNLAESITLGARSDYGKAIQIIRYLANNYRHVENATPPAGTDRLKWFLFESKAGSSYDFASAFVVLARLNGLPARLVEGVYIDAVPETQAVTEENRHFWAEVYFKGAGWLTFDPLHPDPNVYMPFELEVSPPKMVLNPNSTGEVEVKFERVASGTNSTVTVEVPTLGKIALINESGIYTLTVGPFEEPGYYPLIVNASTNAGTPMSMLLFTAVTVPGRITVTPDQAAVALLKTDQVVLGLAIQGATQDVRLETTSPLVETWFWWGTPGSETGIYARLASPLRYPLGWHVVNMTVTSGAKRYPLHIPVFVMESTEISMDIPHTLTAGDSLVINGTVSGISTGSAPPLGSIVVLLSDGRRDILIGYGNLSNGGFSLPIRIPKYLKPMTGQVKVYYVAPLGYPYLSSSTTLVVRIKGLAKFSLPGLILARPGNVTVVGSLIDGAGEPIANATIPYYLDGRYIGNATSRTDGRFSLRLEIPGIEQHTLTLEYPGSANYSPATMKATLATVELDVPDKITGELGKPIRISGRVIGIENATLKAYVFPGKTYTINVVNGSFDFTVEPFQTVGERSLEFRHGASILKRITFAVVSPVRIELLTKEARGEKTARLKFRVVDSVNDPVSGIYLNVSVDGFAMRVMTNGSGIATLDVPVPEEETNATVTVAFDGSPYYLPASGRFHVVIGKKRKIPWLYIGVIVIIGALVARYRLVKRKPEDRRQERILKIIFNNGIPLFQEGETMEISVECDGEPELYVDGKPFGRGRDFKLTLPLGDHTIEARCNGLVETARARILPSYNDAVVEYYERCFLPWAKGVGVDVDELTPREIAETLTDMMYPWEPIDTLTEIFEKAKYSGRRVSREEFIRFYRSVLEVIGGGCVV</sequence>
<dbReference type="SUPFAM" id="SSF54001">
    <property type="entry name" value="Cysteine proteinases"/>
    <property type="match status" value="1"/>
</dbReference>
<keyword evidence="2" id="KW-0472">Membrane</keyword>
<keyword evidence="2" id="KW-0812">Transmembrane</keyword>
<dbReference type="SMART" id="SM00460">
    <property type="entry name" value="TGc"/>
    <property type="match status" value="1"/>
</dbReference>
<keyword evidence="2" id="KW-1133">Transmembrane helix</keyword>
<dbReference type="STRING" id="277988.SAMN05216170_2180"/>
<evidence type="ECO:0000313" key="8">
    <source>
        <dbReference type="Proteomes" id="UP000182125"/>
    </source>
</evidence>
<dbReference type="RefSeq" id="WP_055428529.1">
    <property type="nucleotide sequence ID" value="NZ_CP015105.1"/>
</dbReference>
<gene>
    <name evidence="4" type="ORF">A3L14_10390</name>
    <name evidence="5" type="ORF">AMR53_01220</name>
    <name evidence="6" type="ORF">SAMN05216170_2180</name>
</gene>
<feature type="transmembrane region" description="Helical" evidence="2">
    <location>
        <begin position="887"/>
        <end position="905"/>
    </location>
</feature>
<dbReference type="InterPro" id="IPR002931">
    <property type="entry name" value="Transglutaminase-like"/>
</dbReference>
<dbReference type="Proteomes" id="UP000051862">
    <property type="component" value="Unassembled WGS sequence"/>
</dbReference>
<dbReference type="Gene3D" id="3.10.620.30">
    <property type="match status" value="1"/>
</dbReference>
<accession>A0A0Q2URS7</accession>
<dbReference type="Pfam" id="PF01841">
    <property type="entry name" value="Transglut_core"/>
    <property type="match status" value="1"/>
</dbReference>
<dbReference type="AlphaFoldDB" id="A0A0Q2URS7"/>
<dbReference type="KEGG" id="ttd:A3L14_10390"/>
<dbReference type="PANTHER" id="PTHR42736">
    <property type="entry name" value="PROTEIN-GLUTAMINE GAMMA-GLUTAMYLTRANSFERASE"/>
    <property type="match status" value="1"/>
</dbReference>
<dbReference type="EMBL" id="CP015105">
    <property type="protein sequence ID" value="ASJ13265.1"/>
    <property type="molecule type" value="Genomic_DNA"/>
</dbReference>
<dbReference type="InterPro" id="IPR038765">
    <property type="entry name" value="Papain-like_cys_pep_sf"/>
</dbReference>
<name>A0A0Q2URS7_9EURY</name>
<dbReference type="Proteomes" id="UP000182125">
    <property type="component" value="Unassembled WGS sequence"/>
</dbReference>
<evidence type="ECO:0000313" key="7">
    <source>
        <dbReference type="Proteomes" id="UP000051862"/>
    </source>
</evidence>
<dbReference type="EMBL" id="FOIW01000003">
    <property type="protein sequence ID" value="SEW21762.1"/>
    <property type="molecule type" value="Genomic_DNA"/>
</dbReference>
<dbReference type="EMBL" id="LIXN01000002">
    <property type="protein sequence ID" value="KQH83320.1"/>
    <property type="molecule type" value="Genomic_DNA"/>
</dbReference>
<evidence type="ECO:0000313" key="6">
    <source>
        <dbReference type="EMBL" id="SEW21762.1"/>
    </source>
</evidence>
<feature type="domain" description="Transglutaminase-like" evidence="3">
    <location>
        <begin position="248"/>
        <end position="316"/>
    </location>
</feature>
<dbReference type="Proteomes" id="UP000250136">
    <property type="component" value="Chromosome"/>
</dbReference>